<keyword evidence="2" id="KW-1185">Reference proteome</keyword>
<evidence type="ECO:0000313" key="1">
    <source>
        <dbReference type="EMBL" id="CUS06228.1"/>
    </source>
</evidence>
<dbReference type="OrthoDB" id="73314at2"/>
<dbReference type="InterPro" id="IPR010667">
    <property type="entry name" value="Phage_T4_Gp19"/>
</dbReference>
<dbReference type="Pfam" id="PF06841">
    <property type="entry name" value="Phage_T4_gp19"/>
    <property type="match status" value="1"/>
</dbReference>
<sequence>MAETGKRQDPFPAFRYEVRIDAIPVGGFSECTGLQLDFEIHDYVEGGVNTHTHKFPTRNKQTNLVLKRGIIDRRLWDWYWAMTRGRVRQRNVTIVLYDHDGVTPVAEWEFERGIPARWIGPQLNATQNSVATETLEIAHHGLRRVR</sequence>
<dbReference type="RefSeq" id="WP_095045533.1">
    <property type="nucleotide sequence ID" value="NZ_LN890656.1"/>
</dbReference>
<evidence type="ECO:0000313" key="2">
    <source>
        <dbReference type="Proteomes" id="UP000215027"/>
    </source>
</evidence>
<organism evidence="1 2">
    <name type="scientific">Candidatus Promineifilum breve</name>
    <dbReference type="NCBI Taxonomy" id="1806508"/>
    <lineage>
        <taxon>Bacteria</taxon>
        <taxon>Bacillati</taxon>
        <taxon>Chloroflexota</taxon>
        <taxon>Ardenticatenia</taxon>
        <taxon>Candidatus Promineifilales</taxon>
        <taxon>Candidatus Promineifilaceae</taxon>
        <taxon>Candidatus Promineifilum</taxon>
    </lineage>
</organism>
<dbReference type="EMBL" id="LN890656">
    <property type="protein sequence ID" value="CUS06228.1"/>
    <property type="molecule type" value="Genomic_DNA"/>
</dbReference>
<dbReference type="KEGG" id="pbf:CFX0092_B0694"/>
<evidence type="ECO:0008006" key="3">
    <source>
        <dbReference type="Google" id="ProtNLM"/>
    </source>
</evidence>
<protein>
    <recommendedName>
        <fullName evidence="3">Phage tail protein</fullName>
    </recommendedName>
</protein>
<reference evidence="1" key="1">
    <citation type="submission" date="2016-01" db="EMBL/GenBank/DDBJ databases">
        <authorList>
            <person name="Mcilroy J.S."/>
            <person name="Karst M S."/>
            <person name="Albertsen M."/>
        </authorList>
    </citation>
    <scope>NUCLEOTIDE SEQUENCE</scope>
    <source>
        <strain evidence="1">Cfx-K</strain>
    </source>
</reference>
<name>A0A160T9Q4_9CHLR</name>
<dbReference type="Proteomes" id="UP000215027">
    <property type="component" value="Chromosome II"/>
</dbReference>
<dbReference type="PANTHER" id="PTHR38009">
    <property type="entry name" value="CONSERVED HYPOTHETICAL PHAGE TAIL PROTEIN"/>
    <property type="match status" value="1"/>
</dbReference>
<dbReference type="InterPro" id="IPR011747">
    <property type="entry name" value="CHP02241"/>
</dbReference>
<dbReference type="GO" id="GO:0005198">
    <property type="term" value="F:structural molecule activity"/>
    <property type="evidence" value="ECO:0007669"/>
    <property type="project" value="InterPro"/>
</dbReference>
<proteinExistence type="predicted"/>
<dbReference type="PANTHER" id="PTHR38009:SF1">
    <property type="entry name" value="CONSERVED HYPOTHETICAL PHAGE TAIL PROTEIN"/>
    <property type="match status" value="1"/>
</dbReference>
<gene>
    <name evidence="1" type="ORF">CFX0092_B0694</name>
</gene>
<dbReference type="AlphaFoldDB" id="A0A160T9Q4"/>
<dbReference type="NCBIfam" id="TIGR02241">
    <property type="entry name" value="conserved hypothetical phage tail region protein"/>
    <property type="match status" value="1"/>
</dbReference>
<accession>A0A160T9Q4</accession>